<organism evidence="2">
    <name type="scientific">marine metagenome</name>
    <dbReference type="NCBI Taxonomy" id="408172"/>
    <lineage>
        <taxon>unclassified sequences</taxon>
        <taxon>metagenomes</taxon>
        <taxon>ecological metagenomes</taxon>
    </lineage>
</organism>
<gene>
    <name evidence="2" type="ORF">METZ01_LOCUS278974</name>
</gene>
<dbReference type="Gene3D" id="3.40.50.720">
    <property type="entry name" value="NAD(P)-binding Rossmann-like Domain"/>
    <property type="match status" value="1"/>
</dbReference>
<name>A0A382KNU0_9ZZZZ</name>
<protein>
    <recommendedName>
        <fullName evidence="1">Pyrroline-5-carboxylate reductase catalytic N-terminal domain-containing protein</fullName>
    </recommendedName>
</protein>
<dbReference type="EMBL" id="UINC01081866">
    <property type="protein sequence ID" value="SVC26120.1"/>
    <property type="molecule type" value="Genomic_DNA"/>
</dbReference>
<evidence type="ECO:0000259" key="1">
    <source>
        <dbReference type="Pfam" id="PF03807"/>
    </source>
</evidence>
<feature type="non-terminal residue" evidence="2">
    <location>
        <position position="102"/>
    </location>
</feature>
<accession>A0A382KNU0</accession>
<dbReference type="AlphaFoldDB" id="A0A382KNU0"/>
<proteinExistence type="predicted"/>
<dbReference type="Pfam" id="PF03807">
    <property type="entry name" value="F420_oxidored"/>
    <property type="match status" value="1"/>
</dbReference>
<dbReference type="InterPro" id="IPR028939">
    <property type="entry name" value="P5C_Rdtase_cat_N"/>
</dbReference>
<feature type="domain" description="Pyrroline-5-carboxylate reductase catalytic N-terminal" evidence="1">
    <location>
        <begin position="2"/>
        <end position="102"/>
    </location>
</feature>
<dbReference type="InterPro" id="IPR036291">
    <property type="entry name" value="NAD(P)-bd_dom_sf"/>
</dbReference>
<sequence>MISFIGGTGPEGKGLALRFAIAGERVFIGSREQNRGMAAAGEVQKLLPAGLPKDTIRGGANEEAATLGDPHLGDATFITVPYAAHKDTLSALAALLRGKVVV</sequence>
<evidence type="ECO:0000313" key="2">
    <source>
        <dbReference type="EMBL" id="SVC26120.1"/>
    </source>
</evidence>
<reference evidence="2" key="1">
    <citation type="submission" date="2018-05" db="EMBL/GenBank/DDBJ databases">
        <authorList>
            <person name="Lanie J.A."/>
            <person name="Ng W.-L."/>
            <person name="Kazmierczak K.M."/>
            <person name="Andrzejewski T.M."/>
            <person name="Davidsen T.M."/>
            <person name="Wayne K.J."/>
            <person name="Tettelin H."/>
            <person name="Glass J.I."/>
            <person name="Rusch D."/>
            <person name="Podicherti R."/>
            <person name="Tsui H.-C.T."/>
            <person name="Winkler M.E."/>
        </authorList>
    </citation>
    <scope>NUCLEOTIDE SEQUENCE</scope>
</reference>
<dbReference type="SUPFAM" id="SSF51735">
    <property type="entry name" value="NAD(P)-binding Rossmann-fold domains"/>
    <property type="match status" value="1"/>
</dbReference>